<keyword evidence="4 8" id="KW-0812">Transmembrane</keyword>
<name>A0A0F6WPH6_9CORY</name>
<gene>
    <name evidence="9" type="ORF">YH66_01570</name>
</gene>
<keyword evidence="10" id="KW-1185">Reference proteome</keyword>
<dbReference type="Pfam" id="PF00420">
    <property type="entry name" value="Oxidored_q2"/>
    <property type="match status" value="1"/>
</dbReference>
<evidence type="ECO:0000256" key="7">
    <source>
        <dbReference type="SAM" id="MobiDB-lite"/>
    </source>
</evidence>
<dbReference type="HOGENOM" id="CLU_082058_1_0_11"/>
<sequence length="127" mass="13515">MILALTVAILFGGGVYLIQQRGMVRIVFGMSLIGHAANLTILYAGVPTWRGEAFPDRTPLTDAADPLPQAFVLTAIVIAMATTTIMLALAALGRSDDTRSIEPDDDQSPLTTSARSVTNPTDQEDRA</sequence>
<evidence type="ECO:0000256" key="2">
    <source>
        <dbReference type="ARBA" id="ARBA00010388"/>
    </source>
</evidence>
<proteinExistence type="inferred from homology"/>
<dbReference type="Proteomes" id="UP000034037">
    <property type="component" value="Chromosome"/>
</dbReference>
<evidence type="ECO:0000313" key="10">
    <source>
        <dbReference type="Proteomes" id="UP000034037"/>
    </source>
</evidence>
<dbReference type="NCBIfam" id="NF005625">
    <property type="entry name" value="PRK07375.2-4"/>
    <property type="match status" value="1"/>
</dbReference>
<keyword evidence="6 8" id="KW-0472">Membrane</keyword>
<evidence type="ECO:0000256" key="8">
    <source>
        <dbReference type="SAM" id="Phobius"/>
    </source>
</evidence>
<organism evidence="9 10">
    <name type="scientific">[Brevibacterium] flavum</name>
    <dbReference type="NCBI Taxonomy" id="92706"/>
    <lineage>
        <taxon>Bacteria</taxon>
        <taxon>Bacillati</taxon>
        <taxon>Actinomycetota</taxon>
        <taxon>Actinomycetes</taxon>
        <taxon>Mycobacteriales</taxon>
        <taxon>Corynebacteriaceae</taxon>
        <taxon>Corynebacterium</taxon>
    </lineage>
</organism>
<evidence type="ECO:0000256" key="1">
    <source>
        <dbReference type="ARBA" id="ARBA00004651"/>
    </source>
</evidence>
<dbReference type="AlphaFoldDB" id="A0A0F6WPH6"/>
<dbReference type="PATRIC" id="fig|92706.3.peg.322"/>
<keyword evidence="5 8" id="KW-1133">Transmembrane helix</keyword>
<keyword evidence="3" id="KW-1003">Cell membrane</keyword>
<dbReference type="Gene3D" id="1.10.287.3510">
    <property type="match status" value="1"/>
</dbReference>
<dbReference type="EMBL" id="CP011309">
    <property type="protein sequence ID" value="AKF26332.1"/>
    <property type="molecule type" value="Genomic_DNA"/>
</dbReference>
<comment type="similarity">
    <text evidence="2">Belongs to the CPA3 antiporters (TC 2.A.63) subunit C family.</text>
</comment>
<dbReference type="PANTHER" id="PTHR34583">
    <property type="entry name" value="ANTIPORTER SUBUNIT MNHC2-RELATED"/>
    <property type="match status" value="1"/>
</dbReference>
<feature type="region of interest" description="Disordered" evidence="7">
    <location>
        <begin position="96"/>
        <end position="127"/>
    </location>
</feature>
<dbReference type="RefSeq" id="WP_003855762.1">
    <property type="nucleotide sequence ID" value="NZ_CP011309.1"/>
</dbReference>
<feature type="compositionally biased region" description="Polar residues" evidence="7">
    <location>
        <begin position="108"/>
        <end position="121"/>
    </location>
</feature>
<protein>
    <submittedName>
        <fullName evidence="9">Cation:proton antiporter</fullName>
    </submittedName>
</protein>
<dbReference type="GO" id="GO:0005886">
    <property type="term" value="C:plasma membrane"/>
    <property type="evidence" value="ECO:0007669"/>
    <property type="project" value="UniProtKB-SubCell"/>
</dbReference>
<evidence type="ECO:0000256" key="3">
    <source>
        <dbReference type="ARBA" id="ARBA00022475"/>
    </source>
</evidence>
<evidence type="ECO:0000256" key="5">
    <source>
        <dbReference type="ARBA" id="ARBA00022989"/>
    </source>
</evidence>
<reference evidence="9 10" key="1">
    <citation type="submission" date="2015-04" db="EMBL/GenBank/DDBJ databases">
        <title>Complete Genome Sequence of Brevibacterium flavum ATCC 15168.</title>
        <authorList>
            <person name="Ahn J."/>
            <person name="Park G."/>
            <person name="Jeon W."/>
            <person name="Jang Y."/>
            <person name="Jang M."/>
            <person name="Lee H."/>
            <person name="Lee H."/>
        </authorList>
    </citation>
    <scope>NUCLEOTIDE SEQUENCE [LARGE SCALE GENOMIC DNA]</scope>
    <source>
        <strain evidence="9 10">ATCC 15168</strain>
    </source>
</reference>
<dbReference type="PANTHER" id="PTHR34583:SF2">
    <property type="entry name" value="ANTIPORTER SUBUNIT MNHC2-RELATED"/>
    <property type="match status" value="1"/>
</dbReference>
<dbReference type="InterPro" id="IPR039428">
    <property type="entry name" value="NUOK/Mnh_C1-like"/>
</dbReference>
<accession>A0A0F6WPH6</accession>
<feature type="transmembrane region" description="Helical" evidence="8">
    <location>
        <begin position="70"/>
        <end position="92"/>
    </location>
</feature>
<evidence type="ECO:0000256" key="4">
    <source>
        <dbReference type="ARBA" id="ARBA00022692"/>
    </source>
</evidence>
<dbReference type="InterPro" id="IPR050601">
    <property type="entry name" value="CPA3_antiporter_subunitC"/>
</dbReference>
<comment type="subcellular location">
    <subcellularLocation>
        <location evidence="1">Cell membrane</location>
        <topology evidence="1">Multi-pass membrane protein</topology>
    </subcellularLocation>
</comment>
<evidence type="ECO:0000256" key="6">
    <source>
        <dbReference type="ARBA" id="ARBA00023136"/>
    </source>
</evidence>
<evidence type="ECO:0000313" key="9">
    <source>
        <dbReference type="EMBL" id="AKF26332.1"/>
    </source>
</evidence>